<dbReference type="KEGG" id="dli:dnl_28550"/>
<gene>
    <name evidence="1" type="ORF">dnl_28550</name>
</gene>
<sequence>MPPVSHPLKKGVLTILMNYNDHAPPHVHIKYQNDVKSYRYEIRSKKWMKPGKELPPKLKKMVEVWVDVHEQELLEQWEHAMNNQIITIIG</sequence>
<organism evidence="1 2">
    <name type="scientific">Desulfonema limicola</name>
    <dbReference type="NCBI Taxonomy" id="45656"/>
    <lineage>
        <taxon>Bacteria</taxon>
        <taxon>Pseudomonadati</taxon>
        <taxon>Thermodesulfobacteriota</taxon>
        <taxon>Desulfobacteria</taxon>
        <taxon>Desulfobacterales</taxon>
        <taxon>Desulfococcaceae</taxon>
        <taxon>Desulfonema</taxon>
    </lineage>
</organism>
<dbReference type="InterPro" id="IPR025427">
    <property type="entry name" value="DUF4160"/>
</dbReference>
<dbReference type="Proteomes" id="UP000663720">
    <property type="component" value="Chromosome"/>
</dbReference>
<dbReference type="AlphaFoldDB" id="A0A975GGS0"/>
<keyword evidence="2" id="KW-1185">Reference proteome</keyword>
<dbReference type="RefSeq" id="WP_207692190.1">
    <property type="nucleotide sequence ID" value="NZ_CP061799.1"/>
</dbReference>
<evidence type="ECO:0000313" key="2">
    <source>
        <dbReference type="Proteomes" id="UP000663720"/>
    </source>
</evidence>
<protein>
    <submittedName>
        <fullName evidence="1">DUF4160</fullName>
    </submittedName>
</protein>
<accession>A0A975GGS0</accession>
<reference evidence="1" key="1">
    <citation type="journal article" date="2021" name="Microb. Physiol.">
        <title>Proteogenomic Insights into the Physiology of Marine, Sulfate-Reducing, Filamentous Desulfonema limicola and Desulfonema magnum.</title>
        <authorList>
            <person name="Schnaars V."/>
            <person name="Wohlbrand L."/>
            <person name="Scheve S."/>
            <person name="Hinrichs C."/>
            <person name="Reinhardt R."/>
            <person name="Rabus R."/>
        </authorList>
    </citation>
    <scope>NUCLEOTIDE SEQUENCE</scope>
    <source>
        <strain evidence="1">5ac10</strain>
    </source>
</reference>
<evidence type="ECO:0000313" key="1">
    <source>
        <dbReference type="EMBL" id="QTA80549.1"/>
    </source>
</evidence>
<dbReference type="Pfam" id="PF13711">
    <property type="entry name" value="DUF4160"/>
    <property type="match status" value="1"/>
</dbReference>
<name>A0A975GGS0_9BACT</name>
<proteinExistence type="predicted"/>
<dbReference type="EMBL" id="CP061799">
    <property type="protein sequence ID" value="QTA80549.1"/>
    <property type="molecule type" value="Genomic_DNA"/>
</dbReference>